<dbReference type="AlphaFoldDB" id="A0A502GCP6"/>
<dbReference type="RefSeq" id="WP_140473776.1">
    <property type="nucleotide sequence ID" value="NZ_RCZD01000008.1"/>
</dbReference>
<evidence type="ECO:0000313" key="1">
    <source>
        <dbReference type="EMBL" id="TPG60047.1"/>
    </source>
</evidence>
<gene>
    <name evidence="1" type="ORF">EAH77_15890</name>
</gene>
<dbReference type="Proteomes" id="UP000317663">
    <property type="component" value="Unassembled WGS sequence"/>
</dbReference>
<organism evidence="1 2">
    <name type="scientific">Ewingella americana</name>
    <dbReference type="NCBI Taxonomy" id="41202"/>
    <lineage>
        <taxon>Bacteria</taxon>
        <taxon>Pseudomonadati</taxon>
        <taxon>Pseudomonadota</taxon>
        <taxon>Gammaproteobacteria</taxon>
        <taxon>Enterobacterales</taxon>
        <taxon>Yersiniaceae</taxon>
        <taxon>Ewingella</taxon>
    </lineage>
</organism>
<protein>
    <submittedName>
        <fullName evidence="1">Uncharacterized protein</fullName>
    </submittedName>
</protein>
<reference evidence="1 2" key="1">
    <citation type="journal article" date="2019" name="Environ. Microbiol.">
        <title>Species interactions and distinct microbial communities in high Arctic permafrost affected cryosols are associated with the CH4 and CO2 gas fluxes.</title>
        <authorList>
            <person name="Altshuler I."/>
            <person name="Hamel J."/>
            <person name="Turney S."/>
            <person name="Magnuson E."/>
            <person name="Levesque R."/>
            <person name="Greer C."/>
            <person name="Whyte L.G."/>
        </authorList>
    </citation>
    <scope>NUCLEOTIDE SEQUENCE [LARGE SCALE GENOMIC DNA]</scope>
    <source>
        <strain evidence="1 2">E4</strain>
    </source>
</reference>
<dbReference type="EMBL" id="RCZD01000008">
    <property type="protein sequence ID" value="TPG60047.1"/>
    <property type="molecule type" value="Genomic_DNA"/>
</dbReference>
<comment type="caution">
    <text evidence="1">The sequence shown here is derived from an EMBL/GenBank/DDBJ whole genome shotgun (WGS) entry which is preliminary data.</text>
</comment>
<keyword evidence="2" id="KW-1185">Reference proteome</keyword>
<accession>A0A502GCP6</accession>
<evidence type="ECO:0000313" key="2">
    <source>
        <dbReference type="Proteomes" id="UP000317663"/>
    </source>
</evidence>
<name>A0A502GCP6_9GAMM</name>
<proteinExistence type="predicted"/>
<sequence>MNKSDKITQELKEEQKQHFKLALAIKPLNTYPVQGMTQEQTQLFLQFSAMPEEVPEELLTILKSVRLFQLAHTRCAVASMVVHPLVLAFIVDCLSDGNPGIVTLYIHAIQMYMSKNNLSEFTWECMYKLFPMGFPSRETCELAWRDQKIDGHNGVDIVLGYKPTSGN</sequence>